<dbReference type="EMBL" id="AMLP01000078">
    <property type="protein sequence ID" value="ELS56669.1"/>
    <property type="molecule type" value="Genomic_DNA"/>
</dbReference>
<name>L8PKB6_STRVR</name>
<dbReference type="AlphaFoldDB" id="L8PKB6"/>
<dbReference type="Proteomes" id="UP000011205">
    <property type="component" value="Unassembled WGS sequence"/>
</dbReference>
<proteinExistence type="predicted"/>
<evidence type="ECO:0000313" key="1">
    <source>
        <dbReference type="EMBL" id="ELS56669.1"/>
    </source>
</evidence>
<reference evidence="1 2" key="1">
    <citation type="journal article" date="2013" name="Genome Announc.">
        <title>Draft Genome Sequence of Streptomyces viridochromogenes Strain Tu57, Producer of Avilamycin.</title>
        <authorList>
            <person name="Gruning B.A."/>
            <person name="Erxleben A."/>
            <person name="Hahnlein A."/>
            <person name="Gunther S."/>
        </authorList>
    </citation>
    <scope>NUCLEOTIDE SEQUENCE [LARGE SCALE GENOMIC DNA]</scope>
    <source>
        <strain evidence="1 2">Tue57</strain>
    </source>
</reference>
<protein>
    <submittedName>
        <fullName evidence="1">Uncharacterized protein</fullName>
    </submittedName>
</protein>
<accession>L8PKB6</accession>
<organism evidence="1 2">
    <name type="scientific">Streptomyces viridochromogenes Tue57</name>
    <dbReference type="NCBI Taxonomy" id="1160705"/>
    <lineage>
        <taxon>Bacteria</taxon>
        <taxon>Bacillati</taxon>
        <taxon>Actinomycetota</taxon>
        <taxon>Actinomycetes</taxon>
        <taxon>Kitasatosporales</taxon>
        <taxon>Streptomycetaceae</taxon>
        <taxon>Streptomyces</taxon>
    </lineage>
</organism>
<comment type="caution">
    <text evidence="1">The sequence shown here is derived from an EMBL/GenBank/DDBJ whole genome shotgun (WGS) entry which is preliminary data.</text>
</comment>
<gene>
    <name evidence="1" type="ORF">STVIR_2430</name>
</gene>
<sequence length="32" mass="3553">MRHWMLEAGPEPKADALLERLVADEAATRGFA</sequence>
<evidence type="ECO:0000313" key="2">
    <source>
        <dbReference type="Proteomes" id="UP000011205"/>
    </source>
</evidence>